<feature type="compositionally biased region" description="Low complexity" evidence="1">
    <location>
        <begin position="88"/>
        <end position="98"/>
    </location>
</feature>
<dbReference type="InterPro" id="IPR011333">
    <property type="entry name" value="SKP1/BTB/POZ_sf"/>
</dbReference>
<dbReference type="VEuPathDB" id="FungiDB:BD410DRAFT_760816"/>
<feature type="compositionally biased region" description="Basic and acidic residues" evidence="1">
    <location>
        <begin position="99"/>
        <end position="109"/>
    </location>
</feature>
<organism evidence="3 4">
    <name type="scientific">Rickenella mellea</name>
    <dbReference type="NCBI Taxonomy" id="50990"/>
    <lineage>
        <taxon>Eukaryota</taxon>
        <taxon>Fungi</taxon>
        <taxon>Dikarya</taxon>
        <taxon>Basidiomycota</taxon>
        <taxon>Agaricomycotina</taxon>
        <taxon>Agaricomycetes</taxon>
        <taxon>Hymenochaetales</taxon>
        <taxon>Rickenellaceae</taxon>
        <taxon>Rickenella</taxon>
    </lineage>
</organism>
<keyword evidence="4" id="KW-1185">Reference proteome</keyword>
<reference evidence="3 4" key="1">
    <citation type="submission" date="2018-06" db="EMBL/GenBank/DDBJ databases">
        <title>A transcriptomic atlas of mushroom development highlights an independent origin of complex multicellularity.</title>
        <authorList>
            <consortium name="DOE Joint Genome Institute"/>
            <person name="Krizsan K."/>
            <person name="Almasi E."/>
            <person name="Merenyi Z."/>
            <person name="Sahu N."/>
            <person name="Viragh M."/>
            <person name="Koszo T."/>
            <person name="Mondo S."/>
            <person name="Kiss B."/>
            <person name="Balint B."/>
            <person name="Kues U."/>
            <person name="Barry K."/>
            <person name="Hegedus J.C."/>
            <person name="Henrissat B."/>
            <person name="Johnson J."/>
            <person name="Lipzen A."/>
            <person name="Ohm R."/>
            <person name="Nagy I."/>
            <person name="Pangilinan J."/>
            <person name="Yan J."/>
            <person name="Xiong Y."/>
            <person name="Grigoriev I.V."/>
            <person name="Hibbett D.S."/>
            <person name="Nagy L.G."/>
        </authorList>
    </citation>
    <scope>NUCLEOTIDE SEQUENCE [LARGE SCALE GENOMIC DNA]</scope>
    <source>
        <strain evidence="3 4">SZMC22713</strain>
    </source>
</reference>
<evidence type="ECO:0000256" key="1">
    <source>
        <dbReference type="SAM" id="MobiDB-lite"/>
    </source>
</evidence>
<feature type="domain" description="BTB" evidence="2">
    <location>
        <begin position="218"/>
        <end position="291"/>
    </location>
</feature>
<feature type="region of interest" description="Disordered" evidence="1">
    <location>
        <begin position="1"/>
        <end position="33"/>
    </location>
</feature>
<evidence type="ECO:0000313" key="3">
    <source>
        <dbReference type="EMBL" id="TDL27697.1"/>
    </source>
</evidence>
<dbReference type="PROSITE" id="PS50097">
    <property type="entry name" value="BTB"/>
    <property type="match status" value="1"/>
</dbReference>
<dbReference type="OrthoDB" id="2746456at2759"/>
<evidence type="ECO:0000313" key="4">
    <source>
        <dbReference type="Proteomes" id="UP000294933"/>
    </source>
</evidence>
<gene>
    <name evidence="3" type="ORF">BD410DRAFT_760816</name>
</gene>
<name>A0A4Y7QJ73_9AGAM</name>
<dbReference type="Proteomes" id="UP000294933">
    <property type="component" value="Unassembled WGS sequence"/>
</dbReference>
<dbReference type="InterPro" id="IPR000210">
    <property type="entry name" value="BTB/POZ_dom"/>
</dbReference>
<sequence>MYHFGSLDFAPSSSNTNSELDGRTGAPHPFIPELSLPEYVPTLESLRKEVAQLPSSTPAQLVLAEPSTVEPKRRKDPVKLSPLCQGGSPSFSPSSARSPRPEDSELRDSVTKLIQKIEEANKQAGNPPFSHLNGDTQNCEQPAVDDKVMELVENRNFGPDVDLHQSPLESHSTQDTHHCVASVVPDGQQAPVPAQEAVTSPLTSVDFKPHPNYWYHDGSVVIMVEEQLFRVHRSFLERKSVFFGRLFKRESDRIPISFPKVNCPIHRVNGRAEDFTRLLDALDDGLAFATNPLSFSSLASVLRASTALEFHDLRAFVLQKFEKMWPDSFDAVTRVRRPHALESIVLAKECNVPKVLKPAMYELLRTPTLDFNSIVKRDGKENNQCLKAPKHLPLQPTDITNLIIAREKLVSEWVSIAAIRPEYLPCHLWCIPTEKQDAAWSILVHKSRLFCDGMYDPICGLAAMVGFPNWAKHGWCEGCITRNQSVWKAKRAELWSKLDEWLALA</sequence>
<dbReference type="EMBL" id="ML170158">
    <property type="protein sequence ID" value="TDL27697.1"/>
    <property type="molecule type" value="Genomic_DNA"/>
</dbReference>
<feature type="region of interest" description="Disordered" evidence="1">
    <location>
        <begin position="51"/>
        <end position="109"/>
    </location>
</feature>
<dbReference type="SUPFAM" id="SSF54695">
    <property type="entry name" value="POZ domain"/>
    <property type="match status" value="1"/>
</dbReference>
<dbReference type="Gene3D" id="3.30.710.10">
    <property type="entry name" value="Potassium Channel Kv1.1, Chain A"/>
    <property type="match status" value="1"/>
</dbReference>
<dbReference type="AlphaFoldDB" id="A0A4Y7QJ73"/>
<evidence type="ECO:0000259" key="2">
    <source>
        <dbReference type="PROSITE" id="PS50097"/>
    </source>
</evidence>
<protein>
    <recommendedName>
        <fullName evidence="2">BTB domain-containing protein</fullName>
    </recommendedName>
</protein>
<proteinExistence type="predicted"/>
<accession>A0A4Y7QJ73</accession>